<dbReference type="KEGG" id="adz:ADFLV_1606"/>
<proteinExistence type="predicted"/>
<reference evidence="1 2" key="1">
    <citation type="submission" date="2020-05" db="EMBL/GenBank/DDBJ databases">
        <title>Complete genome sequencing of Campylobacter and Arcobacter type strains.</title>
        <authorList>
            <person name="Miller W.G."/>
            <person name="Yee E."/>
        </authorList>
    </citation>
    <scope>NUCLEOTIDE SEQUENCE [LARGE SCALE GENOMIC DNA]</scope>
    <source>
        <strain evidence="1 2">LMG 25694</strain>
    </source>
</reference>
<dbReference type="RefSeq" id="WP_129010740.1">
    <property type="nucleotide sequence ID" value="NZ_CP053835.1"/>
</dbReference>
<organism evidence="1 2">
    <name type="scientific">Arcobacter defluvii</name>
    <dbReference type="NCBI Taxonomy" id="873191"/>
    <lineage>
        <taxon>Bacteria</taxon>
        <taxon>Pseudomonadati</taxon>
        <taxon>Campylobacterota</taxon>
        <taxon>Epsilonproteobacteria</taxon>
        <taxon>Campylobacterales</taxon>
        <taxon>Arcobacteraceae</taxon>
        <taxon>Arcobacter</taxon>
    </lineage>
</organism>
<protein>
    <submittedName>
        <fullName evidence="1">Uncharacterized protein</fullName>
    </submittedName>
</protein>
<gene>
    <name evidence="1" type="ORF">ADFLV_1606</name>
</gene>
<name>A0AAE7BH51_9BACT</name>
<dbReference type="EMBL" id="CP053835">
    <property type="protein sequence ID" value="QKF77627.1"/>
    <property type="molecule type" value="Genomic_DNA"/>
</dbReference>
<keyword evidence="2" id="KW-1185">Reference proteome</keyword>
<dbReference type="AlphaFoldDB" id="A0AAE7BH51"/>
<sequence length="140" mass="17370">MLNELQIVNNRLKKLQDKLLSEAIKLDKELLKRISNKNDFLFDYEIELTISFYLKEDEENVFSSIEEYLKNISLNNDQHIWRWSENHNEFFGRKNHPMKNEYHCWWFHCLYDHNNLEFEDILKIGKIWSDIKVYYQYLEE</sequence>
<accession>A0AAE7BH51</accession>
<dbReference type="Proteomes" id="UP000503313">
    <property type="component" value="Chromosome"/>
</dbReference>
<evidence type="ECO:0000313" key="1">
    <source>
        <dbReference type="EMBL" id="QKF77627.1"/>
    </source>
</evidence>
<evidence type="ECO:0000313" key="2">
    <source>
        <dbReference type="Proteomes" id="UP000503313"/>
    </source>
</evidence>